<dbReference type="Proteomes" id="UP000234237">
    <property type="component" value="Chromosome"/>
</dbReference>
<sequence>MIAIIGKETKKVYVKGDQAYCFRTLHEKYPYKNGIVYPEPLLVVNL</sequence>
<proteinExistence type="predicted"/>
<evidence type="ECO:0000313" key="2">
    <source>
        <dbReference type="Proteomes" id="UP000234237"/>
    </source>
</evidence>
<protein>
    <submittedName>
        <fullName evidence="1">Uncharacterized protein</fullName>
    </submittedName>
</protein>
<dbReference type="EMBL" id="CP018622">
    <property type="protein sequence ID" value="AUJ26573.1"/>
    <property type="molecule type" value="Genomic_DNA"/>
</dbReference>
<accession>A0A2K9J5W8</accession>
<organism evidence="1 2">
    <name type="scientific">Virgibacillus dokdonensis</name>
    <dbReference type="NCBI Taxonomy" id="302167"/>
    <lineage>
        <taxon>Bacteria</taxon>
        <taxon>Bacillati</taxon>
        <taxon>Bacillota</taxon>
        <taxon>Bacilli</taxon>
        <taxon>Bacillales</taxon>
        <taxon>Bacillaceae</taxon>
        <taxon>Virgibacillus</taxon>
    </lineage>
</organism>
<dbReference type="AlphaFoldDB" id="A0A2K9J5W8"/>
<dbReference type="KEGG" id="vpn:A21D_03539"/>
<gene>
    <name evidence="1" type="ORF">A21D_03539</name>
</gene>
<reference evidence="2" key="1">
    <citation type="submission" date="2016-11" db="EMBL/GenBank/DDBJ databases">
        <title>Complete genome sequence of Virgibacillus pantothenticus 21D, a halophilic bacterium isolated from the deep hypersaline anoxic basin Discovery in the Mediterranean Sea.</title>
        <authorList>
            <person name="Zeaiter Z."/>
            <person name="Booth J.M."/>
            <person name="Prosdocimi E.M."/>
            <person name="Mapelli F."/>
            <person name="Fusi M."/>
            <person name="Daffonchio D."/>
            <person name="Borin S."/>
            <person name="Crotti E."/>
        </authorList>
    </citation>
    <scope>NUCLEOTIDE SEQUENCE [LARGE SCALE GENOMIC DNA]</scope>
    <source>
        <strain evidence="2">21D</strain>
    </source>
</reference>
<name>A0A2K9J5W8_9BACI</name>
<evidence type="ECO:0000313" key="1">
    <source>
        <dbReference type="EMBL" id="AUJ26573.1"/>
    </source>
</evidence>